<reference evidence="4 5" key="1">
    <citation type="journal article" date="2018" name="Nat. Ecol. Evol.">
        <title>Shark genomes provide insights into elasmobranch evolution and the origin of vertebrates.</title>
        <authorList>
            <person name="Hara Y"/>
            <person name="Yamaguchi K"/>
            <person name="Onimaru K"/>
            <person name="Kadota M"/>
            <person name="Koyanagi M"/>
            <person name="Keeley SD"/>
            <person name="Tatsumi K"/>
            <person name="Tanaka K"/>
            <person name="Motone F"/>
            <person name="Kageyama Y"/>
            <person name="Nozu R"/>
            <person name="Adachi N"/>
            <person name="Nishimura O"/>
            <person name="Nakagawa R"/>
            <person name="Tanegashima C"/>
            <person name="Kiyatake I"/>
            <person name="Matsumoto R"/>
            <person name="Murakumo K"/>
            <person name="Nishida K"/>
            <person name="Terakita A"/>
            <person name="Kuratani S"/>
            <person name="Sato K"/>
            <person name="Hyodo S Kuraku.S."/>
        </authorList>
    </citation>
    <scope>NUCLEOTIDE SEQUENCE [LARGE SCALE GENOMIC DNA]</scope>
</reference>
<keyword evidence="5" id="KW-1185">Reference proteome</keyword>
<proteinExistence type="inferred from homology"/>
<dbReference type="STRING" id="137246.A0A401S4P3"/>
<accession>A0A401S4P3</accession>
<evidence type="ECO:0000313" key="4">
    <source>
        <dbReference type="EMBL" id="GCC25373.1"/>
    </source>
</evidence>
<dbReference type="GO" id="GO:0051601">
    <property type="term" value="P:exocyst localization"/>
    <property type="evidence" value="ECO:0007669"/>
    <property type="project" value="TreeGrafter"/>
</dbReference>
<dbReference type="InterPro" id="IPR042532">
    <property type="entry name" value="EXOC3/Sec6_C"/>
</dbReference>
<dbReference type="PANTHER" id="PTHR21292">
    <property type="entry name" value="EXOCYST COMPLEX COMPONENT SEC6-RELATED"/>
    <property type="match status" value="1"/>
</dbReference>
<dbReference type="OrthoDB" id="9949551at2759"/>
<dbReference type="GO" id="GO:0000149">
    <property type="term" value="F:SNARE binding"/>
    <property type="evidence" value="ECO:0007669"/>
    <property type="project" value="TreeGrafter"/>
</dbReference>
<dbReference type="Proteomes" id="UP000287033">
    <property type="component" value="Unassembled WGS sequence"/>
</dbReference>
<organism evidence="4 5">
    <name type="scientific">Chiloscyllium punctatum</name>
    <name type="common">Brownbanded bambooshark</name>
    <name type="synonym">Hemiscyllium punctatum</name>
    <dbReference type="NCBI Taxonomy" id="137246"/>
    <lineage>
        <taxon>Eukaryota</taxon>
        <taxon>Metazoa</taxon>
        <taxon>Chordata</taxon>
        <taxon>Craniata</taxon>
        <taxon>Vertebrata</taxon>
        <taxon>Chondrichthyes</taxon>
        <taxon>Elasmobranchii</taxon>
        <taxon>Galeomorphii</taxon>
        <taxon>Galeoidea</taxon>
        <taxon>Orectolobiformes</taxon>
        <taxon>Hemiscylliidae</taxon>
        <taxon>Chiloscyllium</taxon>
    </lineage>
</organism>
<comment type="caution">
    <text evidence="4">The sequence shown here is derived from an EMBL/GenBank/DDBJ whole genome shotgun (WGS) entry which is preliminary data.</text>
</comment>
<evidence type="ECO:0000313" key="5">
    <source>
        <dbReference type="Proteomes" id="UP000287033"/>
    </source>
</evidence>
<keyword evidence="3" id="KW-0268">Exocytosis</keyword>
<dbReference type="Gene3D" id="1.10.357.70">
    <property type="entry name" value="Exocyst complex component Sec6, C-terminal domain"/>
    <property type="match status" value="1"/>
</dbReference>
<comment type="similarity">
    <text evidence="1">Belongs to the SEC6 family.</text>
</comment>
<dbReference type="EMBL" id="BEZZ01000084">
    <property type="protein sequence ID" value="GCC25373.1"/>
    <property type="molecule type" value="Genomic_DNA"/>
</dbReference>
<dbReference type="GO" id="GO:0000145">
    <property type="term" value="C:exocyst"/>
    <property type="evidence" value="ECO:0007669"/>
    <property type="project" value="InterPro"/>
</dbReference>
<evidence type="ECO:0000256" key="3">
    <source>
        <dbReference type="ARBA" id="ARBA00022483"/>
    </source>
</evidence>
<gene>
    <name evidence="4" type="ORF">chiPu_0003783</name>
</gene>
<evidence type="ECO:0000256" key="1">
    <source>
        <dbReference type="ARBA" id="ARBA00009447"/>
    </source>
</evidence>
<evidence type="ECO:0000256" key="2">
    <source>
        <dbReference type="ARBA" id="ARBA00022448"/>
    </source>
</evidence>
<dbReference type="PANTHER" id="PTHR21292:SF1">
    <property type="entry name" value="EXOCYST COMPLEX COMPONENT 3"/>
    <property type="match status" value="1"/>
</dbReference>
<dbReference type="GO" id="GO:0006887">
    <property type="term" value="P:exocytosis"/>
    <property type="evidence" value="ECO:0007669"/>
    <property type="project" value="UniProtKB-KW"/>
</dbReference>
<protein>
    <submittedName>
        <fullName evidence="4">Uncharacterized protein</fullName>
    </submittedName>
</protein>
<name>A0A401S4P3_CHIPU</name>
<dbReference type="Pfam" id="PF06046">
    <property type="entry name" value="Sec6"/>
    <property type="match status" value="1"/>
</dbReference>
<keyword evidence="2" id="KW-0813">Transport</keyword>
<sequence length="597" mass="69341">MKGRSRELKAATETQALRWRKMWKSKWGSKISSSEEDSLITRENADEFKSEKAKKLQKCSQETEDKLYFSDGPDDCKVTEVQKLMQDRRFKEVNSWLDQHKDRYSSLKKPIVNNMQTNPKQHTILDVDSLLEELKSNISSFSGTLPPEQDEFILLVYRVVELEDDRVAQLKEELETDSLECERTKEWKQQFTEIVELFVQNQIPLFLKNGAENDVEKYVTKLQKIVLTNIFEEFMGHPEIKDITLKASMLDPFLEARCVYSASEKLISTVQSEISARLSRSLKMEDVTWSQLPAKIKQEMNHFIKKAEHISEAIALRIRSVCAAQLIDFLLSYPEHIKKSKDLSCRERMEIVASCIHFRCFLTELSHNDTDDFRKCLAVLRKVRTKECDELIEKIFYHVKICFSNHLKKDLDSNNLNKASSSIIDYFAQFSDMSTTGFYKALVVRAQSVIIQEYLRVIINSSLRCTSNNRSQISRKIIQDSKQLQQVFANLQSSATSLNQPILDVAEIIQINDINALKTEVAAFVCNYPDVRKEHINAILDIRGMMTRKERRSILKQANDMMKFNNDISSDNQLFQGISVSKFRWRKNHCCMFCCIA</sequence>
<dbReference type="InterPro" id="IPR010326">
    <property type="entry name" value="EXOC3/Sec6"/>
</dbReference>
<dbReference type="AlphaFoldDB" id="A0A401S4P3"/>